<keyword evidence="3" id="KW-1185">Reference proteome</keyword>
<dbReference type="PROSITE" id="PS50181">
    <property type="entry name" value="FBOX"/>
    <property type="match status" value="1"/>
</dbReference>
<proteinExistence type="predicted"/>
<dbReference type="Gene3D" id="3.80.10.10">
    <property type="entry name" value="Ribonuclease Inhibitor"/>
    <property type="match status" value="1"/>
</dbReference>
<sequence>MTSLSTLPQEIIDLIIPHLTKQDFTACVRVNHAWSALFTPSLWSIVRLVDRTIFDCIDANDAHKALARNCHHIRTFETTDAPFALCLAIQYPSLSHLTSLALRLKDEPLSLTKIFPSASLEEDGDYAASYGNAVATVRLLMNNRNLRSVSLNASCFKYRFGEDGFPLVISAIHVEHLEKLEISFLDPTRNRNDGDDDDNDISRTIDTTYDAGQDFNRDFTKAIRIHNAVAEFECLIELTIIGVVGKTLDGSRLAFLARCPHLEIIRLDRLDNIAMTLVQPLLKKFCPKLRRLDWTNPGIEMDWSIAGLLRVSKAGWRVLRLPYMAFFNQTSFSALMESVETLEELKIEGWRAHWSSALSLMQGARNLCRLEGVADGERRRYAVGLVVDASEAYMQYVEDRIEKGLDRSWVLGSSMEYYQMQINNVPRPDVVCRRDGGELRFQPAELVSYRLDVHRWIYTQLARMTGLKELVLGVPDYQSTVLATYGLDESLDSVELERALSSHPTHIFNYMSLEFSLESGLERLGGLKELEVLDVKSTAHRIGVAELEWMHVNWPKLKVIKGLVTERRWAGESEAGLKVKIAVEEWLAAHPHGIGSSFIPTPSTISA</sequence>
<reference evidence="2" key="1">
    <citation type="journal article" date="2020" name="Fungal Divers.">
        <title>Resolving the Mortierellaceae phylogeny through synthesis of multi-gene phylogenetics and phylogenomics.</title>
        <authorList>
            <person name="Vandepol N."/>
            <person name="Liber J."/>
            <person name="Desiro A."/>
            <person name="Na H."/>
            <person name="Kennedy M."/>
            <person name="Barry K."/>
            <person name="Grigoriev I.V."/>
            <person name="Miller A.N."/>
            <person name="O'Donnell K."/>
            <person name="Stajich J.E."/>
            <person name="Bonito G."/>
        </authorList>
    </citation>
    <scope>NUCLEOTIDE SEQUENCE</scope>
    <source>
        <strain evidence="2">NVP60</strain>
    </source>
</reference>
<evidence type="ECO:0000313" key="2">
    <source>
        <dbReference type="EMBL" id="KAG0303068.1"/>
    </source>
</evidence>
<dbReference type="SUPFAM" id="SSF81383">
    <property type="entry name" value="F-box domain"/>
    <property type="match status" value="1"/>
</dbReference>
<protein>
    <recommendedName>
        <fullName evidence="1">F-box domain-containing protein</fullName>
    </recommendedName>
</protein>
<accession>A0A9P6QVB1</accession>
<dbReference type="InterPro" id="IPR036047">
    <property type="entry name" value="F-box-like_dom_sf"/>
</dbReference>
<evidence type="ECO:0000313" key="3">
    <source>
        <dbReference type="Proteomes" id="UP000823405"/>
    </source>
</evidence>
<dbReference type="AlphaFoldDB" id="A0A9P6QVB1"/>
<name>A0A9P6QVB1_9FUNG</name>
<dbReference type="Proteomes" id="UP000823405">
    <property type="component" value="Unassembled WGS sequence"/>
</dbReference>
<gene>
    <name evidence="2" type="ORF">BGZ97_002050</name>
</gene>
<dbReference type="EMBL" id="JAAAIN010001437">
    <property type="protein sequence ID" value="KAG0303068.1"/>
    <property type="molecule type" value="Genomic_DNA"/>
</dbReference>
<dbReference type="InterPro" id="IPR001810">
    <property type="entry name" value="F-box_dom"/>
</dbReference>
<dbReference type="SUPFAM" id="SSF52047">
    <property type="entry name" value="RNI-like"/>
    <property type="match status" value="1"/>
</dbReference>
<organism evidence="2 3">
    <name type="scientific">Linnemannia gamsii</name>
    <dbReference type="NCBI Taxonomy" id="64522"/>
    <lineage>
        <taxon>Eukaryota</taxon>
        <taxon>Fungi</taxon>
        <taxon>Fungi incertae sedis</taxon>
        <taxon>Mucoromycota</taxon>
        <taxon>Mortierellomycotina</taxon>
        <taxon>Mortierellomycetes</taxon>
        <taxon>Mortierellales</taxon>
        <taxon>Mortierellaceae</taxon>
        <taxon>Linnemannia</taxon>
    </lineage>
</organism>
<dbReference type="InterPro" id="IPR032675">
    <property type="entry name" value="LRR_dom_sf"/>
</dbReference>
<feature type="domain" description="F-box" evidence="1">
    <location>
        <begin position="1"/>
        <end position="46"/>
    </location>
</feature>
<comment type="caution">
    <text evidence="2">The sequence shown here is derived from an EMBL/GenBank/DDBJ whole genome shotgun (WGS) entry which is preliminary data.</text>
</comment>
<evidence type="ECO:0000259" key="1">
    <source>
        <dbReference type="PROSITE" id="PS50181"/>
    </source>
</evidence>
<dbReference type="OrthoDB" id="2434396at2759"/>